<evidence type="ECO:0000256" key="1">
    <source>
        <dbReference type="ARBA" id="ARBA00004173"/>
    </source>
</evidence>
<evidence type="ECO:0000256" key="3">
    <source>
        <dbReference type="ARBA" id="ARBA00022737"/>
    </source>
</evidence>
<evidence type="ECO:0000256" key="5">
    <source>
        <dbReference type="ARBA" id="ARBA00022946"/>
    </source>
</evidence>
<reference evidence="7" key="1">
    <citation type="journal article" date="2024" name="Gigascience">
        <title>Chromosome-level genome of the poultry shaft louse Menopon gallinae provides insight into the host-switching and adaptive evolution of parasitic lice.</title>
        <authorList>
            <person name="Xu Y."/>
            <person name="Ma L."/>
            <person name="Liu S."/>
            <person name="Liang Y."/>
            <person name="Liu Q."/>
            <person name="He Z."/>
            <person name="Tian L."/>
            <person name="Duan Y."/>
            <person name="Cai W."/>
            <person name="Li H."/>
            <person name="Song F."/>
        </authorList>
    </citation>
    <scope>NUCLEOTIDE SEQUENCE</scope>
    <source>
        <strain evidence="7">Cailab_2023a</strain>
    </source>
</reference>
<dbReference type="GO" id="GO:0034551">
    <property type="term" value="P:mitochondrial respiratory chain complex III assembly"/>
    <property type="evidence" value="ECO:0007669"/>
    <property type="project" value="InterPro"/>
</dbReference>
<comment type="caution">
    <text evidence="7">The sequence shown here is derived from an EMBL/GenBank/DDBJ whole genome shotgun (WGS) entry which is preliminary data.</text>
</comment>
<dbReference type="SMART" id="SM00028">
    <property type="entry name" value="TPR"/>
    <property type="match status" value="3"/>
</dbReference>
<evidence type="ECO:0000256" key="4">
    <source>
        <dbReference type="ARBA" id="ARBA00022803"/>
    </source>
</evidence>
<comment type="subcellular location">
    <subcellularLocation>
        <location evidence="1">Mitochondrion</location>
    </subcellularLocation>
</comment>
<dbReference type="PANTHER" id="PTHR13143:SF6">
    <property type="entry name" value="TETRATRICOPEPTIDE REPEAT PROTEIN 19, MITOCHONDRIAL"/>
    <property type="match status" value="1"/>
</dbReference>
<dbReference type="SUPFAM" id="SSF48452">
    <property type="entry name" value="TPR-like"/>
    <property type="match status" value="2"/>
</dbReference>
<keyword evidence="6" id="KW-0496">Mitochondrion</keyword>
<dbReference type="InterPro" id="IPR019734">
    <property type="entry name" value="TPR_rpt"/>
</dbReference>
<dbReference type="Gene3D" id="1.25.40.10">
    <property type="entry name" value="Tetratricopeptide repeat domain"/>
    <property type="match status" value="2"/>
</dbReference>
<evidence type="ECO:0000256" key="2">
    <source>
        <dbReference type="ARBA" id="ARBA00008219"/>
    </source>
</evidence>
<dbReference type="Pfam" id="PF13181">
    <property type="entry name" value="TPR_8"/>
    <property type="match status" value="1"/>
</dbReference>
<sequence>MIRNILAASAFAKAHQNRYPCLLHSWEYTKYAPRWTRNIQTYKLERCVIKVFPRIFPRKNPRTIMLYSGLLTLLGLQREEADSELITAIKTGILFIKRGDFEKAERTLHVALQLAYQEQNEDGITYVYDILANLALDTGQDEKAEKLFTNVMRRLLNRGYKRNDNKILHIGLKLSKIYENTRDYENAEVGFMYCIDHLKEKVSAIEDVDEENKDTLSLWITTLDNYARFLVNQNRPTEALEYFKTAYEMSNKVNGEESEESALLLNDLGITSNMLGDPESALSYAKAAVNIVRDHPEMENLPFIYMNLGYLYLSREMHNKAMEACQMALRYARRDENEDDIKAAKECLQNIKDALRGPRDE</sequence>
<dbReference type="InterPro" id="IPR011990">
    <property type="entry name" value="TPR-like_helical_dom_sf"/>
</dbReference>
<name>A0AAW2HUT3_9NEOP</name>
<comment type="similarity">
    <text evidence="2">Belongs to the TTC19 family.</text>
</comment>
<organism evidence="7">
    <name type="scientific">Menopon gallinae</name>
    <name type="common">poultry shaft louse</name>
    <dbReference type="NCBI Taxonomy" id="328185"/>
    <lineage>
        <taxon>Eukaryota</taxon>
        <taxon>Metazoa</taxon>
        <taxon>Ecdysozoa</taxon>
        <taxon>Arthropoda</taxon>
        <taxon>Hexapoda</taxon>
        <taxon>Insecta</taxon>
        <taxon>Pterygota</taxon>
        <taxon>Neoptera</taxon>
        <taxon>Paraneoptera</taxon>
        <taxon>Psocodea</taxon>
        <taxon>Troctomorpha</taxon>
        <taxon>Phthiraptera</taxon>
        <taxon>Amblycera</taxon>
        <taxon>Menoponidae</taxon>
        <taxon>Menopon</taxon>
    </lineage>
</organism>
<dbReference type="InterPro" id="IPR040395">
    <property type="entry name" value="TTC19"/>
</dbReference>
<keyword evidence="3" id="KW-0677">Repeat</keyword>
<evidence type="ECO:0000256" key="6">
    <source>
        <dbReference type="ARBA" id="ARBA00023128"/>
    </source>
</evidence>
<gene>
    <name evidence="7" type="ORF">PYX00_006284</name>
</gene>
<keyword evidence="4" id="KW-0802">TPR repeat</keyword>
<accession>A0AAW2HUT3</accession>
<protein>
    <submittedName>
        <fullName evidence="7">Uncharacterized protein</fullName>
    </submittedName>
</protein>
<dbReference type="GO" id="GO:0005743">
    <property type="term" value="C:mitochondrial inner membrane"/>
    <property type="evidence" value="ECO:0007669"/>
    <property type="project" value="TreeGrafter"/>
</dbReference>
<dbReference type="EMBL" id="JARGDH010000003">
    <property type="protein sequence ID" value="KAL0273659.1"/>
    <property type="molecule type" value="Genomic_DNA"/>
</dbReference>
<dbReference type="Pfam" id="PF13424">
    <property type="entry name" value="TPR_12"/>
    <property type="match status" value="1"/>
</dbReference>
<proteinExistence type="inferred from homology"/>
<dbReference type="AlphaFoldDB" id="A0AAW2HUT3"/>
<evidence type="ECO:0000313" key="7">
    <source>
        <dbReference type="EMBL" id="KAL0273659.1"/>
    </source>
</evidence>
<dbReference type="PANTHER" id="PTHR13143">
    <property type="entry name" value="TETRATRICOPEPTIDE REPEAT PROTEIN 19"/>
    <property type="match status" value="1"/>
</dbReference>
<keyword evidence="5" id="KW-0809">Transit peptide</keyword>